<dbReference type="Gene3D" id="2.60.40.1910">
    <property type="match status" value="1"/>
</dbReference>
<comment type="similarity">
    <text evidence="1">Belongs to the peptidase M1 family.</text>
</comment>
<protein>
    <submittedName>
        <fullName evidence="5">Aminopeptidase N</fullName>
    </submittedName>
</protein>
<dbReference type="Proteomes" id="UP000008237">
    <property type="component" value="Unassembled WGS sequence"/>
</dbReference>
<evidence type="ECO:0000259" key="3">
    <source>
        <dbReference type="Pfam" id="PF11838"/>
    </source>
</evidence>
<dbReference type="GO" id="GO:0006508">
    <property type="term" value="P:proteolysis"/>
    <property type="evidence" value="ECO:0007669"/>
    <property type="project" value="TreeGrafter"/>
</dbReference>
<dbReference type="EMBL" id="GL451853">
    <property type="protein sequence ID" value="EFN78363.1"/>
    <property type="molecule type" value="Genomic_DNA"/>
</dbReference>
<keyword evidence="5" id="KW-0645">Protease</keyword>
<dbReference type="GO" id="GO:0042277">
    <property type="term" value="F:peptide binding"/>
    <property type="evidence" value="ECO:0007669"/>
    <property type="project" value="TreeGrafter"/>
</dbReference>
<name>E2C142_HARSA</name>
<dbReference type="GO" id="GO:0070006">
    <property type="term" value="F:metalloaminopeptidase activity"/>
    <property type="evidence" value="ECO:0007669"/>
    <property type="project" value="TreeGrafter"/>
</dbReference>
<dbReference type="InterPro" id="IPR045357">
    <property type="entry name" value="Aminopeptidase_N-like_N"/>
</dbReference>
<evidence type="ECO:0000313" key="6">
    <source>
        <dbReference type="Proteomes" id="UP000008237"/>
    </source>
</evidence>
<dbReference type="PANTHER" id="PTHR11533">
    <property type="entry name" value="PROTEASE M1 ZINC METALLOPROTEASE"/>
    <property type="match status" value="1"/>
</dbReference>
<dbReference type="Pfam" id="PF11838">
    <property type="entry name" value="ERAP1_C"/>
    <property type="match status" value="1"/>
</dbReference>
<dbReference type="Gene3D" id="2.60.40.1730">
    <property type="entry name" value="tricorn interacting facor f3 domain"/>
    <property type="match status" value="1"/>
</dbReference>
<dbReference type="GO" id="GO:0008270">
    <property type="term" value="F:zinc ion binding"/>
    <property type="evidence" value="ECO:0007669"/>
    <property type="project" value="InterPro"/>
</dbReference>
<feature type="domain" description="Peptidase M1 membrane alanine aminopeptidase" evidence="2">
    <location>
        <begin position="99"/>
        <end position="303"/>
    </location>
</feature>
<dbReference type="OrthoDB" id="6622017at2759"/>
<dbReference type="Gene3D" id="1.10.390.10">
    <property type="entry name" value="Neutral Protease Domain 2"/>
    <property type="match status" value="1"/>
</dbReference>
<dbReference type="GO" id="GO:0043171">
    <property type="term" value="P:peptide catabolic process"/>
    <property type="evidence" value="ECO:0007669"/>
    <property type="project" value="TreeGrafter"/>
</dbReference>
<keyword evidence="5" id="KW-0031">Aminopeptidase</keyword>
<dbReference type="PANTHER" id="PTHR11533:SF294">
    <property type="entry name" value="THYROTROPIN-RELEASING HORMONE-DEGRADING ECTOENZYME"/>
    <property type="match status" value="1"/>
</dbReference>
<dbReference type="GO" id="GO:0005615">
    <property type="term" value="C:extracellular space"/>
    <property type="evidence" value="ECO:0007669"/>
    <property type="project" value="TreeGrafter"/>
</dbReference>
<dbReference type="InterPro" id="IPR024571">
    <property type="entry name" value="ERAP1-like_C_dom"/>
</dbReference>
<dbReference type="GO" id="GO:0016020">
    <property type="term" value="C:membrane"/>
    <property type="evidence" value="ECO:0007669"/>
    <property type="project" value="TreeGrafter"/>
</dbReference>
<feature type="domain" description="Aminopeptidase N-like N-terminal" evidence="4">
    <location>
        <begin position="2"/>
        <end position="61"/>
    </location>
</feature>
<dbReference type="OMA" id="CEKESTR"/>
<proteinExistence type="inferred from homology"/>
<dbReference type="InterPro" id="IPR042097">
    <property type="entry name" value="Aminopeptidase_N-like_N_sf"/>
</dbReference>
<evidence type="ECO:0000259" key="4">
    <source>
        <dbReference type="Pfam" id="PF17900"/>
    </source>
</evidence>
<dbReference type="Gene3D" id="1.25.50.20">
    <property type="match status" value="1"/>
</dbReference>
<dbReference type="SUPFAM" id="SSF63737">
    <property type="entry name" value="Leukotriene A4 hydrolase N-terminal domain"/>
    <property type="match status" value="1"/>
</dbReference>
<evidence type="ECO:0000313" key="5">
    <source>
        <dbReference type="EMBL" id="EFN78363.1"/>
    </source>
</evidence>
<keyword evidence="5" id="KW-0378">Hydrolase</keyword>
<sequence>MLEPDGAKYVFPCWDEPNFKVILYIVIEHLGTYHVLSNLQLEGRSPVINMTRETAFLPTPPIYVNQLKIAVLNINKSSLSEHNIWFVQENTIKTQAFTKIITDVIDEFLKQYTMKRLEHSIIVIFSDLPRNVMAWPFVFLRESDLIYKNDTHFPGRVLEIQKTIAYSKAEQYVQNFNNQNNWDHMWFNKALTLYLSYITLDEYFNARMMELFVVQVQLLAMHNDIVVDMPPITDLSHDPIYSILVYKKASVLLRMLEHIVTKEIFQKAIVEYLNRCSNCTPYNFFDIVNTLKETTVAIQKNITEENKSLETQKDERADAFEDARHNMITDIMSIWLSREYYPILKVEQNIDNKTYVTYNELKQRGDTDDTIKWPVPVTYATKKDPQFSQYALIHWLNNNYTEWNSDLVLTLDNEQNWVILNVQYFGYYRVRYNNTNWLKIIYFLKEDNGKTIPSLNRAQLIDDAYHFVMMDMMDYDIFYELINFLKNETDFIVWHSMMNVLHYMSPSFKFPETEDFKNFIMDIMNSVLTQIGYDEEPTDDNMLKSTRLLLLNWMCNHGNDKCRPSARDKLRAYFKDAKESPILPGWKNWVYCAGLMKPNEELRTLAMNEILHETDKNMIHYLTCYDDDDSIKKLLTWVVLKPRDNIFPMATPLNDIQEKYLYRIIVKKHARKSGVLDFILKNIIHLLPGNMTFLEKLGHVIMSVHSKCQLQKIAEYIDYNINLDKWIYEAKRILTRRILQISEEKDMLMRNSPYEAKEPEC</sequence>
<dbReference type="InterPro" id="IPR014782">
    <property type="entry name" value="Peptidase_M1_dom"/>
</dbReference>
<dbReference type="GO" id="GO:0005737">
    <property type="term" value="C:cytoplasm"/>
    <property type="evidence" value="ECO:0007669"/>
    <property type="project" value="TreeGrafter"/>
</dbReference>
<dbReference type="AlphaFoldDB" id="E2C142"/>
<gene>
    <name evidence="5" type="ORF">EAI_07552</name>
</gene>
<dbReference type="SUPFAM" id="SSF55486">
    <property type="entry name" value="Metalloproteases ('zincins'), catalytic domain"/>
    <property type="match status" value="1"/>
</dbReference>
<dbReference type="Pfam" id="PF17900">
    <property type="entry name" value="Peptidase_M1_N"/>
    <property type="match status" value="1"/>
</dbReference>
<reference evidence="5 6" key="1">
    <citation type="journal article" date="2010" name="Science">
        <title>Genomic comparison of the ants Camponotus floridanus and Harpegnathos saltator.</title>
        <authorList>
            <person name="Bonasio R."/>
            <person name="Zhang G."/>
            <person name="Ye C."/>
            <person name="Mutti N.S."/>
            <person name="Fang X."/>
            <person name="Qin N."/>
            <person name="Donahue G."/>
            <person name="Yang P."/>
            <person name="Li Q."/>
            <person name="Li C."/>
            <person name="Zhang P."/>
            <person name="Huang Z."/>
            <person name="Berger S.L."/>
            <person name="Reinberg D."/>
            <person name="Wang J."/>
            <person name="Liebig J."/>
        </authorList>
    </citation>
    <scope>NUCLEOTIDE SEQUENCE [LARGE SCALE GENOMIC DNA]</scope>
    <source>
        <strain evidence="5 6">R22 G/1</strain>
    </source>
</reference>
<dbReference type="InterPro" id="IPR050344">
    <property type="entry name" value="Peptidase_M1_aminopeptidases"/>
</dbReference>
<feature type="domain" description="ERAP1-like C-terminal" evidence="3">
    <location>
        <begin position="417"/>
        <end position="649"/>
    </location>
</feature>
<organism evidence="6">
    <name type="scientific">Harpegnathos saltator</name>
    <name type="common">Jerdon's jumping ant</name>
    <dbReference type="NCBI Taxonomy" id="610380"/>
    <lineage>
        <taxon>Eukaryota</taxon>
        <taxon>Metazoa</taxon>
        <taxon>Ecdysozoa</taxon>
        <taxon>Arthropoda</taxon>
        <taxon>Hexapoda</taxon>
        <taxon>Insecta</taxon>
        <taxon>Pterygota</taxon>
        <taxon>Neoptera</taxon>
        <taxon>Endopterygota</taxon>
        <taxon>Hymenoptera</taxon>
        <taxon>Apocrita</taxon>
        <taxon>Aculeata</taxon>
        <taxon>Formicoidea</taxon>
        <taxon>Formicidae</taxon>
        <taxon>Ponerinae</taxon>
        <taxon>Ponerini</taxon>
        <taxon>Harpegnathos</taxon>
    </lineage>
</organism>
<evidence type="ECO:0000256" key="1">
    <source>
        <dbReference type="ARBA" id="ARBA00010136"/>
    </source>
</evidence>
<dbReference type="Pfam" id="PF01433">
    <property type="entry name" value="Peptidase_M1"/>
    <property type="match status" value="1"/>
</dbReference>
<keyword evidence="6" id="KW-1185">Reference proteome</keyword>
<evidence type="ECO:0000259" key="2">
    <source>
        <dbReference type="Pfam" id="PF01433"/>
    </source>
</evidence>
<accession>E2C142</accession>
<dbReference type="InterPro" id="IPR027268">
    <property type="entry name" value="Peptidase_M4/M1_CTD_sf"/>
</dbReference>
<dbReference type="InParanoid" id="E2C142"/>